<reference evidence="2 3" key="1">
    <citation type="submission" date="2015-11" db="EMBL/GenBank/DDBJ databases">
        <title>Expanding the genomic diversity of Burkholderia species for the development of highly accurate diagnostics.</title>
        <authorList>
            <person name="Sahl J."/>
            <person name="Keim P."/>
            <person name="Wagner D."/>
        </authorList>
    </citation>
    <scope>NUCLEOTIDE SEQUENCE [LARGE SCALE GENOMIC DNA]</scope>
    <source>
        <strain evidence="2 3">MSMB2058</strain>
    </source>
</reference>
<dbReference type="InterPro" id="IPR013762">
    <property type="entry name" value="Integrase-like_cat_sf"/>
</dbReference>
<dbReference type="SUPFAM" id="SSF56349">
    <property type="entry name" value="DNA breaking-rejoining enzymes"/>
    <property type="match status" value="1"/>
</dbReference>
<dbReference type="GO" id="GO:0003677">
    <property type="term" value="F:DNA binding"/>
    <property type="evidence" value="ECO:0007669"/>
    <property type="project" value="InterPro"/>
</dbReference>
<dbReference type="GO" id="GO:0006310">
    <property type="term" value="P:DNA recombination"/>
    <property type="evidence" value="ECO:0007669"/>
    <property type="project" value="UniProtKB-KW"/>
</dbReference>
<dbReference type="GO" id="GO:0015074">
    <property type="term" value="P:DNA integration"/>
    <property type="evidence" value="ECO:0007669"/>
    <property type="project" value="InterPro"/>
</dbReference>
<evidence type="ECO:0000313" key="2">
    <source>
        <dbReference type="EMBL" id="KVM28613.1"/>
    </source>
</evidence>
<proteinExistence type="predicted"/>
<dbReference type="AlphaFoldDB" id="A0AB73FXI0"/>
<evidence type="ECO:0000256" key="1">
    <source>
        <dbReference type="ARBA" id="ARBA00023172"/>
    </source>
</evidence>
<protein>
    <recommendedName>
        <fullName evidence="4">Tyr recombinase domain-containing protein</fullName>
    </recommendedName>
</protein>
<dbReference type="InterPro" id="IPR011010">
    <property type="entry name" value="DNA_brk_join_enz"/>
</dbReference>
<evidence type="ECO:0008006" key="4">
    <source>
        <dbReference type="Google" id="ProtNLM"/>
    </source>
</evidence>
<name>A0AB73FXI0_9BURK</name>
<organism evidence="2 3">
    <name type="scientific">Burkholderia ubonensis</name>
    <dbReference type="NCBI Taxonomy" id="101571"/>
    <lineage>
        <taxon>Bacteria</taxon>
        <taxon>Pseudomonadati</taxon>
        <taxon>Pseudomonadota</taxon>
        <taxon>Betaproteobacteria</taxon>
        <taxon>Burkholderiales</taxon>
        <taxon>Burkholderiaceae</taxon>
        <taxon>Burkholderia</taxon>
        <taxon>Burkholderia cepacia complex</taxon>
    </lineage>
</organism>
<dbReference type="EMBL" id="LOZE01000083">
    <property type="protein sequence ID" value="KVM28613.1"/>
    <property type="molecule type" value="Genomic_DNA"/>
</dbReference>
<dbReference type="RefSeq" id="WP_059726748.1">
    <property type="nucleotide sequence ID" value="NZ_LOYI01000113.1"/>
</dbReference>
<gene>
    <name evidence="2" type="ORF">WJ53_09125</name>
</gene>
<dbReference type="Gene3D" id="1.10.443.10">
    <property type="entry name" value="Intergrase catalytic core"/>
    <property type="match status" value="1"/>
</dbReference>
<accession>A0AB73FXI0</accession>
<dbReference type="Proteomes" id="UP000061665">
    <property type="component" value="Unassembled WGS sequence"/>
</dbReference>
<sequence length="164" mass="17754">MRIPSKSRSPPRGIKAALIAWHDDQLRAAAPGLPLIAPLVIPPTPRECPKFAVDGGVADDAPASCAGGYSVRGTRGLVRWVVVSLPEKLEDLTGAKRRQLAQLSPQAFRHTFSTLSAATDVPLDVVQQLLDHASLQATSVSVTAERKRRRRELAKYYARLAGEN</sequence>
<evidence type="ECO:0000313" key="3">
    <source>
        <dbReference type="Proteomes" id="UP000061665"/>
    </source>
</evidence>
<comment type="caution">
    <text evidence="2">The sequence shown here is derived from an EMBL/GenBank/DDBJ whole genome shotgun (WGS) entry which is preliminary data.</text>
</comment>
<keyword evidence="1" id="KW-0233">DNA recombination</keyword>